<evidence type="ECO:0000313" key="3">
    <source>
        <dbReference type="Proteomes" id="UP000266673"/>
    </source>
</evidence>
<dbReference type="Proteomes" id="UP000266673">
    <property type="component" value="Unassembled WGS sequence"/>
</dbReference>
<dbReference type="EMBL" id="QKWP01001522">
    <property type="protein sequence ID" value="RIB08335.1"/>
    <property type="molecule type" value="Genomic_DNA"/>
</dbReference>
<comment type="caution">
    <text evidence="2">The sequence shown here is derived from an EMBL/GenBank/DDBJ whole genome shotgun (WGS) entry which is preliminary data.</text>
</comment>
<dbReference type="AlphaFoldDB" id="A0A397UDD7"/>
<proteinExistence type="predicted"/>
<keyword evidence="1" id="KW-0175">Coiled coil</keyword>
<evidence type="ECO:0000313" key="2">
    <source>
        <dbReference type="EMBL" id="RIB08335.1"/>
    </source>
</evidence>
<gene>
    <name evidence="2" type="ORF">C2G38_2271480</name>
</gene>
<feature type="coiled-coil region" evidence="1">
    <location>
        <begin position="122"/>
        <end position="185"/>
    </location>
</feature>
<evidence type="ECO:0000256" key="1">
    <source>
        <dbReference type="SAM" id="Coils"/>
    </source>
</evidence>
<accession>A0A397UDD7</accession>
<dbReference type="OrthoDB" id="2448326at2759"/>
<reference evidence="2 3" key="1">
    <citation type="submission" date="2018-06" db="EMBL/GenBank/DDBJ databases">
        <title>Comparative genomics reveals the genomic features of Rhizophagus irregularis, R. cerebriforme, R. diaphanum and Gigaspora rosea, and their symbiotic lifestyle signature.</title>
        <authorList>
            <person name="Morin E."/>
            <person name="San Clemente H."/>
            <person name="Chen E.C.H."/>
            <person name="De La Providencia I."/>
            <person name="Hainaut M."/>
            <person name="Kuo A."/>
            <person name="Kohler A."/>
            <person name="Murat C."/>
            <person name="Tang N."/>
            <person name="Roy S."/>
            <person name="Loubradou J."/>
            <person name="Henrissat B."/>
            <person name="Grigoriev I.V."/>
            <person name="Corradi N."/>
            <person name="Roux C."/>
            <person name="Martin F.M."/>
        </authorList>
    </citation>
    <scope>NUCLEOTIDE SEQUENCE [LARGE SCALE GENOMIC DNA]</scope>
    <source>
        <strain evidence="2 3">DAOM 194757</strain>
    </source>
</reference>
<sequence length="796" mass="92672">MATSEIEAKDKPCIFIFLASKYPKNKLLICEIGEQRWRNASSKAAAKKIQILAQYFPELNLLLDSLKHYSLCQTHYNNLVARNTLINKLEADNQISLGPEENNKLHNFCDFEIQVSLLDPEYNKLLKKINELENINRQLLFENELLKNKLKERFNSQQDRMEAIIEIAKKERNNLYDDLTNLMEDHNRFHLDSLLNYSPSQWLSKRNPVVVKFIEILTLNENENQLTGEKLFKCAVAVDVIYGTRHLKYVSAINLAASAIKYSVRLHNYLSAILTEASIEKNEDTNVINDLIVNQKIKTDKKNGAVNVLPTIAEIQQEIDQTISKKKDISKPLVFKFYHPKVNVSKNSTNLVNPLSITQKSKPQNNVNLSDILVPDPLPINPNSIANVQKVLDHIKEISKIKKGERKWIAVICDRIPYHYAQKFKNKYPEILLIPGPLHEEMNMLKAFVELNWYNIISLKLLSYFKKCINHYKAWDSVCNIYRHSVAMELVWPYVDSNPNPTVNGYLNWAKNQNDDLYKLKYEQIFLYLQTIINFCDSVRSNQPLLKSAARRAFAPIWSARRHPIYQEIEVADEEQLMRLHPEIRKIIELNSAISRSGWSNQHQGLDDVLEEIYKMLKTLTPPISTQKHWNMAARNCMKFIKLRKRLFDTIGYANNESTGSRTRPDYETESQWFRIQLRKTAFLNPNEKNRSFESLDGYKLSEIMKTFSITAQTRRINYIKEKLNSKKPLISRPIPITIDEEQIYSAESSMKKEELIFGIESLIGSLNDTNRPQFRGLKMKKRRIISHSTTSSRFD</sequence>
<keyword evidence="3" id="KW-1185">Reference proteome</keyword>
<protein>
    <submittedName>
        <fullName evidence="2">Uncharacterized protein</fullName>
    </submittedName>
</protein>
<organism evidence="2 3">
    <name type="scientific">Gigaspora rosea</name>
    <dbReference type="NCBI Taxonomy" id="44941"/>
    <lineage>
        <taxon>Eukaryota</taxon>
        <taxon>Fungi</taxon>
        <taxon>Fungi incertae sedis</taxon>
        <taxon>Mucoromycota</taxon>
        <taxon>Glomeromycotina</taxon>
        <taxon>Glomeromycetes</taxon>
        <taxon>Diversisporales</taxon>
        <taxon>Gigasporaceae</taxon>
        <taxon>Gigaspora</taxon>
    </lineage>
</organism>
<name>A0A397UDD7_9GLOM</name>